<evidence type="ECO:0000256" key="2">
    <source>
        <dbReference type="ARBA" id="ARBA00005593"/>
    </source>
</evidence>
<reference evidence="7 8" key="1">
    <citation type="submission" date="2023-11" db="EMBL/GenBank/DDBJ databases">
        <title>Dfirmibasis_genome.</title>
        <authorList>
            <person name="Edelbroek B."/>
            <person name="Kjellin J."/>
            <person name="Jerlstrom-Hultqvist J."/>
            <person name="Soderbom F."/>
        </authorList>
    </citation>
    <scope>NUCLEOTIDE SEQUENCE [LARGE SCALE GENOMIC DNA]</scope>
    <source>
        <strain evidence="7 8">TNS-C-14</strain>
    </source>
</reference>
<protein>
    <recommendedName>
        <fullName evidence="5">Rab escort protein 1</fullName>
    </recommendedName>
</protein>
<dbReference type="PANTHER" id="PTHR11787:SF4">
    <property type="entry name" value="CHM, RAB ESCORT PROTEIN 1"/>
    <property type="match status" value="1"/>
</dbReference>
<evidence type="ECO:0000313" key="7">
    <source>
        <dbReference type="EMBL" id="KAK5583886.1"/>
    </source>
</evidence>
<dbReference type="PRINTS" id="PR00891">
    <property type="entry name" value="RABGDIREP"/>
</dbReference>
<feature type="region of interest" description="Disordered" evidence="6">
    <location>
        <begin position="106"/>
        <end position="125"/>
    </location>
</feature>
<proteinExistence type="inferred from homology"/>
<dbReference type="InterPro" id="IPR036188">
    <property type="entry name" value="FAD/NAD-bd_sf"/>
</dbReference>
<dbReference type="InterPro" id="IPR001738">
    <property type="entry name" value="Rab_escort"/>
</dbReference>
<evidence type="ECO:0000256" key="5">
    <source>
        <dbReference type="PIRNR" id="PIRNR016550"/>
    </source>
</evidence>
<keyword evidence="8" id="KW-1185">Reference proteome</keyword>
<dbReference type="Gene3D" id="3.30.519.10">
    <property type="entry name" value="Guanine Nucleotide Dissociation Inhibitor, domain 2"/>
    <property type="match status" value="1"/>
</dbReference>
<evidence type="ECO:0000313" key="8">
    <source>
        <dbReference type="Proteomes" id="UP001344447"/>
    </source>
</evidence>
<dbReference type="AlphaFoldDB" id="A0AAN7U9L3"/>
<comment type="similarity">
    <text evidence="2 5">Belongs to the Rab GDI family.</text>
</comment>
<dbReference type="GO" id="GO:0005096">
    <property type="term" value="F:GTPase activator activity"/>
    <property type="evidence" value="ECO:0007669"/>
    <property type="project" value="UniProtKB-UniRule"/>
</dbReference>
<dbReference type="InterPro" id="IPR018203">
    <property type="entry name" value="GDP_dissociation_inhibitor"/>
</dbReference>
<comment type="caution">
    <text evidence="7">The sequence shown here is derived from an EMBL/GenBank/DDBJ whole genome shotgun (WGS) entry which is preliminary data.</text>
</comment>
<organism evidence="7 8">
    <name type="scientific">Dictyostelium firmibasis</name>
    <dbReference type="NCBI Taxonomy" id="79012"/>
    <lineage>
        <taxon>Eukaryota</taxon>
        <taxon>Amoebozoa</taxon>
        <taxon>Evosea</taxon>
        <taxon>Eumycetozoa</taxon>
        <taxon>Dictyostelia</taxon>
        <taxon>Dictyosteliales</taxon>
        <taxon>Dictyosteliaceae</taxon>
        <taxon>Dictyostelium</taxon>
    </lineage>
</organism>
<evidence type="ECO:0000256" key="6">
    <source>
        <dbReference type="SAM" id="MobiDB-lite"/>
    </source>
</evidence>
<dbReference type="GO" id="GO:0007264">
    <property type="term" value="P:small GTPase-mediated signal transduction"/>
    <property type="evidence" value="ECO:0007669"/>
    <property type="project" value="UniProtKB-UniRule"/>
</dbReference>
<evidence type="ECO:0000256" key="3">
    <source>
        <dbReference type="ARBA" id="ARBA00022468"/>
    </source>
</evidence>
<comment type="subcellular location">
    <subcellularLocation>
        <location evidence="1 5">Cytoplasm</location>
    </subcellularLocation>
</comment>
<dbReference type="Proteomes" id="UP001344447">
    <property type="component" value="Unassembled WGS sequence"/>
</dbReference>
<name>A0AAN7U9L3_9MYCE</name>
<dbReference type="GO" id="GO:0005829">
    <property type="term" value="C:cytosol"/>
    <property type="evidence" value="ECO:0007669"/>
    <property type="project" value="TreeGrafter"/>
</dbReference>
<dbReference type="FunFam" id="1.10.405.10:FF:000020">
    <property type="entry name" value="Rab proteins geranylgeranyltransferase component"/>
    <property type="match status" value="1"/>
</dbReference>
<dbReference type="GO" id="GO:0016192">
    <property type="term" value="P:vesicle-mediated transport"/>
    <property type="evidence" value="ECO:0007669"/>
    <property type="project" value="TreeGrafter"/>
</dbReference>
<dbReference type="Pfam" id="PF00996">
    <property type="entry name" value="GDI"/>
    <property type="match status" value="2"/>
</dbReference>
<dbReference type="GO" id="GO:0006886">
    <property type="term" value="P:intracellular protein transport"/>
    <property type="evidence" value="ECO:0007669"/>
    <property type="project" value="InterPro"/>
</dbReference>
<dbReference type="GO" id="GO:0005968">
    <property type="term" value="C:Rab-protein geranylgeranyltransferase complex"/>
    <property type="evidence" value="ECO:0007669"/>
    <property type="project" value="UniProtKB-UniRule"/>
</dbReference>
<keyword evidence="3 5" id="KW-0343">GTPase activation</keyword>
<evidence type="ECO:0000256" key="4">
    <source>
        <dbReference type="ARBA" id="ARBA00022490"/>
    </source>
</evidence>
<dbReference type="GO" id="GO:0005092">
    <property type="term" value="F:GDP-dissociation inhibitor activity"/>
    <property type="evidence" value="ECO:0007669"/>
    <property type="project" value="InterPro"/>
</dbReference>
<dbReference type="GO" id="GO:0005634">
    <property type="term" value="C:nucleus"/>
    <property type="evidence" value="ECO:0007669"/>
    <property type="project" value="TreeGrafter"/>
</dbReference>
<dbReference type="Gene3D" id="3.50.50.60">
    <property type="entry name" value="FAD/NAD(P)-binding domain"/>
    <property type="match status" value="1"/>
</dbReference>
<dbReference type="PANTHER" id="PTHR11787">
    <property type="entry name" value="RAB GDP-DISSOCIATION INHIBITOR"/>
    <property type="match status" value="1"/>
</dbReference>
<sequence>MEEERKNNSNWLENDKFDCVILGTGLIESLVAGALARAGKSVLHFDKKVVYGGFESSFNLGQLTTILQESNTNVLLDKKDLVPPYFENVVINKAVQTASLKEEENQIKQEETISTTTENKEEDKKEKVETTTTTAATTMTTENINNNDENVNDNNNNNEPEVLQVIDVPLAKEKTLEELGRLFSIDISPTLLYGRGALVKLLISSSASRYLEFKSLDQNYLFANGKVHEIPSTKGSIFKDSTFSLKEKRLIMKFMESIRDLKKEGSDLDDSKKEEHFKQSIAELGKQYKNFIDYIKSYKFTELVESFILYGLSLIHEDLDSIPLETGIESVSLYTSSLLVYGVSPFLVPYYGVGDIPQAFCRLCAVFGGSYVLGRSVDSIQFNQETGKVESIICSEGQTIKTNHFITSPKYLNTISSQNNLIQPQKTIRKTYSRFIGIIDSKIIGTQNESFITIPPKSINGKNKNVINILQLSSICVPYNKNKVLVHFTTLAESTAENDLKECVEQILKGKKDSEKDSASPSLLWSTYFNYSVDFVETINQEKDNNIVVCSDSPNGQTVDFEYHISQAKKIFETICPGQIFLEKVPDADDIIHFEEPETTETTTDNKETETEQKVETEQEQKIETEEENEKEQKIETEKKE</sequence>
<gene>
    <name evidence="7" type="ORF">RB653_005490</name>
</gene>
<dbReference type="EMBL" id="JAVFKY010000001">
    <property type="protein sequence ID" value="KAK5583886.1"/>
    <property type="molecule type" value="Genomic_DNA"/>
</dbReference>
<dbReference type="Gene3D" id="1.10.405.10">
    <property type="entry name" value="Guanine Nucleotide Dissociation Inhibitor, domain 1"/>
    <property type="match status" value="1"/>
</dbReference>
<feature type="compositionally biased region" description="Basic and acidic residues" evidence="6">
    <location>
        <begin position="631"/>
        <end position="641"/>
    </location>
</feature>
<feature type="region of interest" description="Disordered" evidence="6">
    <location>
        <begin position="595"/>
        <end position="641"/>
    </location>
</feature>
<dbReference type="SUPFAM" id="SSF51905">
    <property type="entry name" value="FAD/NAD(P)-binding domain"/>
    <property type="match status" value="1"/>
</dbReference>
<keyword evidence="4 5" id="KW-0963">Cytoplasm</keyword>
<evidence type="ECO:0000256" key="1">
    <source>
        <dbReference type="ARBA" id="ARBA00004496"/>
    </source>
</evidence>
<dbReference type="SUPFAM" id="SSF54373">
    <property type="entry name" value="FAD-linked reductases, C-terminal domain"/>
    <property type="match status" value="1"/>
</dbReference>
<comment type="function">
    <text evidence="5">Substrate-binding subunit of the Rab geranylgeranyltransferase (GGTase) complex. Binds unprenylated Rab proteins.</text>
</comment>
<dbReference type="PIRSF" id="PIRSF016550">
    <property type="entry name" value="Rab_ger_ger_transf_A_euk"/>
    <property type="match status" value="1"/>
</dbReference>
<feature type="compositionally biased region" description="Basic and acidic residues" evidence="6">
    <location>
        <begin position="604"/>
        <end position="624"/>
    </location>
</feature>
<accession>A0AAN7U9L3</accession>